<evidence type="ECO:0000256" key="1">
    <source>
        <dbReference type="ARBA" id="ARBA00004651"/>
    </source>
</evidence>
<feature type="transmembrane region" description="Helical" evidence="10">
    <location>
        <begin position="116"/>
        <end position="133"/>
    </location>
</feature>
<feature type="transmembrane region" description="Helical" evidence="10">
    <location>
        <begin position="342"/>
        <end position="361"/>
    </location>
</feature>
<feature type="transmembrane region" description="Helical" evidence="10">
    <location>
        <begin position="418"/>
        <end position="438"/>
    </location>
</feature>
<gene>
    <name evidence="11" type="ORF">ACFOZ7_21180</name>
</gene>
<dbReference type="Pfam" id="PF01554">
    <property type="entry name" value="MatE"/>
    <property type="match status" value="2"/>
</dbReference>
<dbReference type="GeneID" id="71852056"/>
<comment type="caution">
    <text evidence="11">The sequence shown here is derived from an EMBL/GenBank/DDBJ whole genome shotgun (WGS) entry which is preliminary data.</text>
</comment>
<dbReference type="CDD" id="cd13137">
    <property type="entry name" value="MATE_NorM_like"/>
    <property type="match status" value="1"/>
</dbReference>
<dbReference type="Proteomes" id="UP001595821">
    <property type="component" value="Unassembled WGS sequence"/>
</dbReference>
<evidence type="ECO:0000256" key="6">
    <source>
        <dbReference type="ARBA" id="ARBA00022989"/>
    </source>
</evidence>
<organism evidence="11 12">
    <name type="scientific">Natribaculum luteum</name>
    <dbReference type="NCBI Taxonomy" id="1586232"/>
    <lineage>
        <taxon>Archaea</taxon>
        <taxon>Methanobacteriati</taxon>
        <taxon>Methanobacteriota</taxon>
        <taxon>Stenosarchaea group</taxon>
        <taxon>Halobacteria</taxon>
        <taxon>Halobacteriales</taxon>
        <taxon>Natrialbaceae</taxon>
        <taxon>Natribaculum</taxon>
    </lineage>
</organism>
<keyword evidence="8 10" id="KW-0472">Membrane</keyword>
<dbReference type="NCBIfam" id="TIGR00797">
    <property type="entry name" value="matE"/>
    <property type="match status" value="1"/>
</dbReference>
<keyword evidence="2" id="KW-0813">Transport</keyword>
<proteinExistence type="predicted"/>
<dbReference type="InterPro" id="IPR050222">
    <property type="entry name" value="MATE_MdtK"/>
</dbReference>
<dbReference type="GO" id="GO:0005886">
    <property type="term" value="C:plasma membrane"/>
    <property type="evidence" value="ECO:0007669"/>
    <property type="project" value="UniProtKB-SubCell"/>
</dbReference>
<keyword evidence="3" id="KW-0050">Antiport</keyword>
<evidence type="ECO:0000256" key="9">
    <source>
        <dbReference type="ARBA" id="ARBA00031636"/>
    </source>
</evidence>
<feature type="transmembrane region" description="Helical" evidence="10">
    <location>
        <begin position="381"/>
        <end position="406"/>
    </location>
</feature>
<keyword evidence="7" id="KW-0406">Ion transport</keyword>
<feature type="transmembrane region" description="Helical" evidence="10">
    <location>
        <begin position="77"/>
        <end position="96"/>
    </location>
</feature>
<accession>A0ABD5P505</accession>
<dbReference type="RefSeq" id="WP_246970796.1">
    <property type="nucleotide sequence ID" value="NZ_CP095397.1"/>
</dbReference>
<evidence type="ECO:0000313" key="12">
    <source>
        <dbReference type="Proteomes" id="UP001595821"/>
    </source>
</evidence>
<feature type="transmembrane region" description="Helical" evidence="10">
    <location>
        <begin position="6"/>
        <end position="25"/>
    </location>
</feature>
<keyword evidence="4" id="KW-1003">Cell membrane</keyword>
<dbReference type="InterPro" id="IPR048279">
    <property type="entry name" value="MdtK-like"/>
</dbReference>
<dbReference type="GO" id="GO:0006811">
    <property type="term" value="P:monoatomic ion transport"/>
    <property type="evidence" value="ECO:0007669"/>
    <property type="project" value="UniProtKB-KW"/>
</dbReference>
<sequence length="503" mass="52511">MVRKLPNPFRLVILWIGFALARLGLIERERARRTTDLAWPRIVTGLARMSKNAVDVAMVGIAVGSAAIAGVGFASPFWGLAFSVGGGVAGGTIALVSQRYGASAYDELGQAVRSSTVLVVAISLPITATFWLYPTELLSLISDDPEAVPLGAAYLRVVGFGIPFAGLNLIGSRTFVGMDDAWTPMVLRAGGAIANVAINAVLIFVLDLGVTGAALGTVLSNVVVTAAFAAGLVAGRLPGMGTFPVQIDPFGSYLHGETIRDLITIGLPVMGTNLVWTMAEFPMLAIVDIFGQDTVAAYVIARRIWGLMNTPGWGFGLASSSLVGQELGANDEHTAEEYGHEIIRFAVAVYLVSAAIVFVFAEPITLAFTDDPSELSIPTAVSLVHAACAAITLRAVSGAAAGPLNASGDTRWPFYSQALGMFGVAIPVAYLGAAGLTIPPIGPIPLLEVAVPGLTIPAFGIAGLYLAFLAETAVPAAINYYRFSTGKWKTISRSYRPEAPADD</sequence>
<evidence type="ECO:0000256" key="8">
    <source>
        <dbReference type="ARBA" id="ARBA00023136"/>
    </source>
</evidence>
<feature type="transmembrane region" description="Helical" evidence="10">
    <location>
        <begin position="458"/>
        <end position="481"/>
    </location>
</feature>
<evidence type="ECO:0000256" key="10">
    <source>
        <dbReference type="SAM" id="Phobius"/>
    </source>
</evidence>
<dbReference type="EMBL" id="JBHSDJ010000132">
    <property type="protein sequence ID" value="MFC4249411.1"/>
    <property type="molecule type" value="Genomic_DNA"/>
</dbReference>
<keyword evidence="5 10" id="KW-0812">Transmembrane</keyword>
<dbReference type="PANTHER" id="PTHR43298">
    <property type="entry name" value="MULTIDRUG RESISTANCE PROTEIN NORM-RELATED"/>
    <property type="match status" value="1"/>
</dbReference>
<name>A0ABD5P505_9EURY</name>
<feature type="transmembrane region" description="Helical" evidence="10">
    <location>
        <begin position="185"/>
        <end position="206"/>
    </location>
</feature>
<evidence type="ECO:0000313" key="11">
    <source>
        <dbReference type="EMBL" id="MFC4249411.1"/>
    </source>
</evidence>
<dbReference type="InterPro" id="IPR002528">
    <property type="entry name" value="MATE_fam"/>
</dbReference>
<reference evidence="11 12" key="1">
    <citation type="journal article" date="2014" name="Int. J. Syst. Evol. Microbiol.">
        <title>Complete genome sequence of Corynebacterium casei LMG S-19264T (=DSM 44701T), isolated from a smear-ripened cheese.</title>
        <authorList>
            <consortium name="US DOE Joint Genome Institute (JGI-PGF)"/>
            <person name="Walter F."/>
            <person name="Albersmeier A."/>
            <person name="Kalinowski J."/>
            <person name="Ruckert C."/>
        </authorList>
    </citation>
    <scope>NUCLEOTIDE SEQUENCE [LARGE SCALE GENOMIC DNA]</scope>
    <source>
        <strain evidence="11 12">IBRC-M 10912</strain>
    </source>
</reference>
<evidence type="ECO:0000256" key="4">
    <source>
        <dbReference type="ARBA" id="ARBA00022475"/>
    </source>
</evidence>
<feature type="transmembrane region" description="Helical" evidence="10">
    <location>
        <begin position="153"/>
        <end position="173"/>
    </location>
</feature>
<dbReference type="GO" id="GO:0015297">
    <property type="term" value="F:antiporter activity"/>
    <property type="evidence" value="ECO:0007669"/>
    <property type="project" value="UniProtKB-KW"/>
</dbReference>
<comment type="subcellular location">
    <subcellularLocation>
        <location evidence="1">Cell membrane</location>
        <topology evidence="1">Multi-pass membrane protein</topology>
    </subcellularLocation>
</comment>
<evidence type="ECO:0000256" key="2">
    <source>
        <dbReference type="ARBA" id="ARBA00022448"/>
    </source>
</evidence>
<evidence type="ECO:0000256" key="5">
    <source>
        <dbReference type="ARBA" id="ARBA00022692"/>
    </source>
</evidence>
<feature type="transmembrane region" description="Helical" evidence="10">
    <location>
        <begin position="53"/>
        <end position="71"/>
    </location>
</feature>
<dbReference type="AlphaFoldDB" id="A0ABD5P505"/>
<evidence type="ECO:0000256" key="3">
    <source>
        <dbReference type="ARBA" id="ARBA00022449"/>
    </source>
</evidence>
<protein>
    <recommendedName>
        <fullName evidence="9">Multidrug-efflux transporter</fullName>
    </recommendedName>
</protein>
<feature type="transmembrane region" description="Helical" evidence="10">
    <location>
        <begin position="212"/>
        <end position="234"/>
    </location>
</feature>
<evidence type="ECO:0000256" key="7">
    <source>
        <dbReference type="ARBA" id="ARBA00023065"/>
    </source>
</evidence>
<dbReference type="PIRSF" id="PIRSF006603">
    <property type="entry name" value="DinF"/>
    <property type="match status" value="1"/>
</dbReference>
<keyword evidence="6 10" id="KW-1133">Transmembrane helix</keyword>
<dbReference type="PANTHER" id="PTHR43298:SF2">
    <property type="entry name" value="FMN_FAD EXPORTER YEEO-RELATED"/>
    <property type="match status" value="1"/>
</dbReference>